<comment type="caution">
    <text evidence="1">The sequence shown here is derived from an EMBL/GenBank/DDBJ whole genome shotgun (WGS) entry which is preliminary data.</text>
</comment>
<dbReference type="AlphaFoldDB" id="A0A9P6E9V4"/>
<name>A0A9P6E9V4_9AGAR</name>
<proteinExistence type="predicted"/>
<dbReference type="OrthoDB" id="2631350at2759"/>
<dbReference type="EMBL" id="MU157888">
    <property type="protein sequence ID" value="KAF9525115.1"/>
    <property type="molecule type" value="Genomic_DNA"/>
</dbReference>
<gene>
    <name evidence="1" type="ORF">CPB83DRAFT_562350</name>
</gene>
<accession>A0A9P6E9V4</accession>
<organism evidence="1 2">
    <name type="scientific">Crepidotus variabilis</name>
    <dbReference type="NCBI Taxonomy" id="179855"/>
    <lineage>
        <taxon>Eukaryota</taxon>
        <taxon>Fungi</taxon>
        <taxon>Dikarya</taxon>
        <taxon>Basidiomycota</taxon>
        <taxon>Agaricomycotina</taxon>
        <taxon>Agaricomycetes</taxon>
        <taxon>Agaricomycetidae</taxon>
        <taxon>Agaricales</taxon>
        <taxon>Agaricineae</taxon>
        <taxon>Crepidotaceae</taxon>
        <taxon>Crepidotus</taxon>
    </lineage>
</organism>
<reference evidence="1" key="1">
    <citation type="submission" date="2020-11" db="EMBL/GenBank/DDBJ databases">
        <authorList>
            <consortium name="DOE Joint Genome Institute"/>
            <person name="Ahrendt S."/>
            <person name="Riley R."/>
            <person name="Andreopoulos W."/>
            <person name="Labutti K."/>
            <person name="Pangilinan J."/>
            <person name="Ruiz-Duenas F.J."/>
            <person name="Barrasa J.M."/>
            <person name="Sanchez-Garcia M."/>
            <person name="Camarero S."/>
            <person name="Miyauchi S."/>
            <person name="Serrano A."/>
            <person name="Linde D."/>
            <person name="Babiker R."/>
            <person name="Drula E."/>
            <person name="Ayuso-Fernandez I."/>
            <person name="Pacheco R."/>
            <person name="Padilla G."/>
            <person name="Ferreira P."/>
            <person name="Barriuso J."/>
            <person name="Kellner H."/>
            <person name="Castanera R."/>
            <person name="Alfaro M."/>
            <person name="Ramirez L."/>
            <person name="Pisabarro A.G."/>
            <person name="Kuo A."/>
            <person name="Tritt A."/>
            <person name="Lipzen A."/>
            <person name="He G."/>
            <person name="Yan M."/>
            <person name="Ng V."/>
            <person name="Cullen D."/>
            <person name="Martin F."/>
            <person name="Rosso M.-N."/>
            <person name="Henrissat B."/>
            <person name="Hibbett D."/>
            <person name="Martinez A.T."/>
            <person name="Grigoriev I.V."/>
        </authorList>
    </citation>
    <scope>NUCLEOTIDE SEQUENCE</scope>
    <source>
        <strain evidence="1">CBS 506.95</strain>
    </source>
</reference>
<sequence>MHSALEPPEIALEILSHLHIPRSGSNRIIREARISLLALALTSKHFTNFALITLWWRMMDLTPLFKMLSNFIVSRPLTGRRFGTIQGPFLSNDLERFASYANRIRIYEPKCHSCGLDCTPYG</sequence>
<dbReference type="Proteomes" id="UP000807306">
    <property type="component" value="Unassembled WGS sequence"/>
</dbReference>
<evidence type="ECO:0000313" key="1">
    <source>
        <dbReference type="EMBL" id="KAF9525115.1"/>
    </source>
</evidence>
<evidence type="ECO:0000313" key="2">
    <source>
        <dbReference type="Proteomes" id="UP000807306"/>
    </source>
</evidence>
<protein>
    <recommendedName>
        <fullName evidence="3">F-box domain-containing protein</fullName>
    </recommendedName>
</protein>
<keyword evidence="2" id="KW-1185">Reference proteome</keyword>
<evidence type="ECO:0008006" key="3">
    <source>
        <dbReference type="Google" id="ProtNLM"/>
    </source>
</evidence>